<dbReference type="EMBL" id="CP098023">
    <property type="protein sequence ID" value="WKD48232.1"/>
    <property type="molecule type" value="Genomic_DNA"/>
</dbReference>
<name>A0ABY9E7W4_9GAMM</name>
<organism evidence="1 2">
    <name type="scientific">Microbulbifer spongiae</name>
    <dbReference type="NCBI Taxonomy" id="2944933"/>
    <lineage>
        <taxon>Bacteria</taxon>
        <taxon>Pseudomonadati</taxon>
        <taxon>Pseudomonadota</taxon>
        <taxon>Gammaproteobacteria</taxon>
        <taxon>Cellvibrionales</taxon>
        <taxon>Microbulbiferaceae</taxon>
        <taxon>Microbulbifer</taxon>
    </lineage>
</organism>
<evidence type="ECO:0000313" key="1">
    <source>
        <dbReference type="EMBL" id="WKD48232.1"/>
    </source>
</evidence>
<dbReference type="Proteomes" id="UP001321520">
    <property type="component" value="Chromosome"/>
</dbReference>
<dbReference type="RefSeq" id="WP_301413903.1">
    <property type="nucleotide sequence ID" value="NZ_CP098023.1"/>
</dbReference>
<sequence length="129" mass="15339">MVNEISIRERLWEWSRAYPERAGDSVSWPRMAAFGRRMLSGRRESPDPIDYDRAALTDAAVLAYLNVIARRQDKEKAALERMVFWLRYYYRWEMQDVARKIKRSKPWVEKMCQIVEATVEAFFLSQNAA</sequence>
<evidence type="ECO:0000313" key="2">
    <source>
        <dbReference type="Proteomes" id="UP001321520"/>
    </source>
</evidence>
<protein>
    <recommendedName>
        <fullName evidence="3">Antitermination protein Q</fullName>
    </recommendedName>
</protein>
<gene>
    <name evidence="1" type="ORF">M8T91_09795</name>
</gene>
<evidence type="ECO:0008006" key="3">
    <source>
        <dbReference type="Google" id="ProtNLM"/>
    </source>
</evidence>
<keyword evidence="2" id="KW-1185">Reference proteome</keyword>
<proteinExistence type="predicted"/>
<reference evidence="1 2" key="1">
    <citation type="submission" date="2022-05" db="EMBL/GenBank/DDBJ databases">
        <title>Microbulbifer sp. nov., isolated from sponge.</title>
        <authorList>
            <person name="Gao L."/>
        </authorList>
    </citation>
    <scope>NUCLEOTIDE SEQUENCE [LARGE SCALE GENOMIC DNA]</scope>
    <source>
        <strain evidence="1 2">MI-G</strain>
    </source>
</reference>
<accession>A0ABY9E7W4</accession>